<accession>Q0W1R0</accession>
<dbReference type="eggNOG" id="arCOG11657">
    <property type="taxonomic scope" value="Archaea"/>
</dbReference>
<dbReference type="STRING" id="351160.RCIX2639"/>
<evidence type="ECO:0000313" key="1">
    <source>
        <dbReference type="EMBL" id="CAJ37683.1"/>
    </source>
</evidence>
<dbReference type="GeneID" id="5145209"/>
<sequence length="98" mass="11160">MDEQYRSALALLQPYITDQAGVNVLSYPGTREQFSENLINMGAQSCLIHFALKFEGGFIDLDLLFYIVDIIRTTDGAVIFYSPESRVLDLKMIRRPPQ</sequence>
<dbReference type="OrthoDB" id="146743at2157"/>
<evidence type="ECO:0000313" key="2">
    <source>
        <dbReference type="Proteomes" id="UP000000663"/>
    </source>
</evidence>
<dbReference type="KEGG" id="rci:RCIX2639"/>
<proteinExistence type="predicted"/>
<reference evidence="1 2" key="1">
    <citation type="journal article" date="2006" name="Science">
        <title>Genome of rice cluster I archaea -- the key methane producers in the rice rhizosphere.</title>
        <authorList>
            <person name="Erkel C."/>
            <person name="Kube M."/>
            <person name="Reinhardt R."/>
            <person name="Liesack W."/>
        </authorList>
    </citation>
    <scope>NUCLEOTIDE SEQUENCE [LARGE SCALE GENOMIC DNA]</scope>
    <source>
        <strain evidence="2">DSM 22066 / NBRC 105507 / MRE50</strain>
    </source>
</reference>
<keyword evidence="2" id="KW-1185">Reference proteome</keyword>
<protein>
    <submittedName>
        <fullName evidence="1">Uncharacterized protein</fullName>
    </submittedName>
</protein>
<gene>
    <name evidence="1" type="ORF">RCIX2639</name>
</gene>
<organism evidence="1 2">
    <name type="scientific">Methanocella arvoryzae (strain DSM 22066 / NBRC 105507 / MRE50)</name>
    <dbReference type="NCBI Taxonomy" id="351160"/>
    <lineage>
        <taxon>Archaea</taxon>
        <taxon>Methanobacteriati</taxon>
        <taxon>Methanobacteriota</taxon>
        <taxon>Stenosarchaea group</taxon>
        <taxon>Methanomicrobia</taxon>
        <taxon>Methanocellales</taxon>
        <taxon>Methanocellaceae</taxon>
        <taxon>Methanocella</taxon>
    </lineage>
</organism>
<dbReference type="AlphaFoldDB" id="Q0W1R0"/>
<name>Q0W1R0_METAR</name>
<dbReference type="RefSeq" id="WP_012034902.1">
    <property type="nucleotide sequence ID" value="NC_009464.1"/>
</dbReference>
<dbReference type="Proteomes" id="UP000000663">
    <property type="component" value="Chromosome"/>
</dbReference>
<dbReference type="EMBL" id="AM114193">
    <property type="protein sequence ID" value="CAJ37683.1"/>
    <property type="molecule type" value="Genomic_DNA"/>
</dbReference>